<accession>A0A8S5QX33</accession>
<sequence>MSINYTEQFETKKATTNVAGINADYRIDYLVRNPAGRPVDSITATIYQVSAEGETQMEKMSRVGNACVDVESNRSYFAIEKLSQVSAGNQSAIAAQYFSDVKSILIPEV</sequence>
<name>A0A8S5QX33_9CAUD</name>
<reference evidence="1" key="1">
    <citation type="journal article" date="2021" name="Proc. Natl. Acad. Sci. U.S.A.">
        <title>A Catalog of Tens of Thousands of Viruses from Human Metagenomes Reveals Hidden Associations with Chronic Diseases.</title>
        <authorList>
            <person name="Tisza M.J."/>
            <person name="Buck C.B."/>
        </authorList>
    </citation>
    <scope>NUCLEOTIDE SEQUENCE</scope>
    <source>
        <strain evidence="1">CtcPl3</strain>
    </source>
</reference>
<proteinExistence type="predicted"/>
<evidence type="ECO:0000313" key="1">
    <source>
        <dbReference type="EMBL" id="DAE23369.1"/>
    </source>
</evidence>
<protein>
    <submittedName>
        <fullName evidence="1">Uncharacterized protein</fullName>
    </submittedName>
</protein>
<organism evidence="1">
    <name type="scientific">Myoviridae sp. ctcPl3</name>
    <dbReference type="NCBI Taxonomy" id="2826669"/>
    <lineage>
        <taxon>Viruses</taxon>
        <taxon>Duplodnaviria</taxon>
        <taxon>Heunggongvirae</taxon>
        <taxon>Uroviricota</taxon>
        <taxon>Caudoviricetes</taxon>
    </lineage>
</organism>
<dbReference type="EMBL" id="BK015752">
    <property type="protein sequence ID" value="DAE23369.1"/>
    <property type="molecule type" value="Genomic_DNA"/>
</dbReference>